<accession>A0A1C7MXT3</accession>
<dbReference type="Proteomes" id="UP000093000">
    <property type="component" value="Unassembled WGS sequence"/>
</dbReference>
<dbReference type="AlphaFoldDB" id="A0A1C7MXT3"/>
<dbReference type="InParanoid" id="A0A1C7MXT3"/>
<reference evidence="1 2" key="1">
    <citation type="submission" date="2016-03" db="EMBL/GenBank/DDBJ databases">
        <title>Choanephora cucurbitarum.</title>
        <authorList>
            <person name="Min B."/>
            <person name="Park H."/>
            <person name="Park J.-H."/>
            <person name="Shin H.-D."/>
            <person name="Choi I.-G."/>
        </authorList>
    </citation>
    <scope>NUCLEOTIDE SEQUENCE [LARGE SCALE GENOMIC DNA]</scope>
    <source>
        <strain evidence="1 2">KUS-F28377</strain>
    </source>
</reference>
<sequence>TPIVIDTVDTSSARVLQLNDTIDELCKRRQTLADILTQAVIDIADETSTATAEEAQVKTDKITFQIDALGNVLYDLTSTEKEREKIVTKINFSDLPMFQLKSQETYWPNHMKYSSVEQFLKTLEKVIAASGNNIEEVWCRYICLTLPYDHDSWLETDLKRCKT</sequence>
<dbReference type="OrthoDB" id="2280553at2759"/>
<keyword evidence="2" id="KW-1185">Reference proteome</keyword>
<evidence type="ECO:0000313" key="2">
    <source>
        <dbReference type="Proteomes" id="UP000093000"/>
    </source>
</evidence>
<dbReference type="STRING" id="101091.A0A1C7MXT3"/>
<name>A0A1C7MXT3_9FUNG</name>
<proteinExistence type="predicted"/>
<dbReference type="EMBL" id="LUGH01001088">
    <property type="protein sequence ID" value="OBZ81695.1"/>
    <property type="molecule type" value="Genomic_DNA"/>
</dbReference>
<feature type="non-terminal residue" evidence="1">
    <location>
        <position position="1"/>
    </location>
</feature>
<evidence type="ECO:0000313" key="1">
    <source>
        <dbReference type="EMBL" id="OBZ81695.1"/>
    </source>
</evidence>
<comment type="caution">
    <text evidence="1">The sequence shown here is derived from an EMBL/GenBank/DDBJ whole genome shotgun (WGS) entry which is preliminary data.</text>
</comment>
<gene>
    <name evidence="1" type="ORF">A0J61_10256</name>
</gene>
<protein>
    <submittedName>
        <fullName evidence="1">Uncharacterized protein</fullName>
    </submittedName>
</protein>
<organism evidence="1 2">
    <name type="scientific">Choanephora cucurbitarum</name>
    <dbReference type="NCBI Taxonomy" id="101091"/>
    <lineage>
        <taxon>Eukaryota</taxon>
        <taxon>Fungi</taxon>
        <taxon>Fungi incertae sedis</taxon>
        <taxon>Mucoromycota</taxon>
        <taxon>Mucoromycotina</taxon>
        <taxon>Mucoromycetes</taxon>
        <taxon>Mucorales</taxon>
        <taxon>Mucorineae</taxon>
        <taxon>Choanephoraceae</taxon>
        <taxon>Choanephoroideae</taxon>
        <taxon>Choanephora</taxon>
    </lineage>
</organism>